<evidence type="ECO:0000259" key="6">
    <source>
        <dbReference type="Pfam" id="PF17210"/>
    </source>
</evidence>
<evidence type="ECO:0000256" key="1">
    <source>
        <dbReference type="ARBA" id="ARBA00004613"/>
    </source>
</evidence>
<evidence type="ECO:0000313" key="7">
    <source>
        <dbReference type="EMBL" id="MCL6285238.1"/>
    </source>
</evidence>
<organism evidence="7 8">
    <name type="scientific">Ruegeria spongiae</name>
    <dbReference type="NCBI Taxonomy" id="2942209"/>
    <lineage>
        <taxon>Bacteria</taxon>
        <taxon>Pseudomonadati</taxon>
        <taxon>Pseudomonadota</taxon>
        <taxon>Alphaproteobacteria</taxon>
        <taxon>Rhodobacterales</taxon>
        <taxon>Roseobacteraceae</taxon>
        <taxon>Ruegeria</taxon>
    </lineage>
</organism>
<comment type="similarity">
    <text evidence="2">Belongs to the serine-aspartate repeat-containing protein (SDr) family.</text>
</comment>
<accession>A0ABT0Q7U8</accession>
<dbReference type="Pfam" id="PF17963">
    <property type="entry name" value="Big_9"/>
    <property type="match status" value="1"/>
</dbReference>
<keyword evidence="8" id="KW-1185">Reference proteome</keyword>
<protein>
    <submittedName>
        <fullName evidence="7">Ig-like domain-containing protein</fullName>
    </submittedName>
</protein>
<keyword evidence="3" id="KW-0964">Secreted</keyword>
<dbReference type="RefSeq" id="WP_249711835.1">
    <property type="nucleotide sequence ID" value="NZ_JAMFMB010000025.1"/>
</dbReference>
<dbReference type="PANTHER" id="PTHR36108:SF13">
    <property type="entry name" value="COLOSSIN-B-RELATED"/>
    <property type="match status" value="1"/>
</dbReference>
<sequence length="864" mass="90637">MTYYYQEYEWTAITEADLLDQGGNGSSIGCGDTFTMPGSASVCLSTTDNDYFLSGDTCQNENANDWSGQQAYVDGEAVGGQMYAESYHVLQGSDGQIYYMIEIEIEGHDAPGAGDDYFSFYGKVPPAGTELTVINTCNVRGNWVDYKCLGAGDKIETGSISGTVFCDQDCDGINGEVTVIPGCDYTIEAEDMYSSGFKVVSGAQASGGELVKLYCPGDYAALCTTFDGKSGVYDVKIRVQDENDGQSIIKLKVGGQFVEAVRLNADSDGAGSNDGGFSTYVIKDVAIEPGDDVTLKVRGDGGEYVRIDKITLEGQDTQEVVSEPTKAGVTIKLVDLDGNVVATTETDADGNYRFDDVVAGDYKIMGVAPDGTEFTIQDAGSDDTIDSDVDENGMSGVITVTGDSENDVDLGVCEKPEPGSLSGRYFCDTDDDNQDNNNGAEPGIAGVVVMLLGANGVPTGATTVTGPDGYYSFTDLEPGTYGVKFTDPDGVLDGKTLIDANVGDDASDSDAIGDATMSTIMNIPVEAGQNTPDNDAGVEKANDDPTPNDDQAKTCADETVTVDVLANDADPNGDILTITEVDGQAIAEGETITTGSGVNVTLSGGNLVFDGEDAFEFLDIGEEASDTVSYTVSDGNGGSASANVDVTYCGDANSVDSLLASFPTSGSYQLITDGIELPVEGTAFAIKLDDTGDARFDGVVFEKAYCLSLFDPAEGAEDFADAPVHTANILAGTDVSVFNADQISFANGQSAGDNLDLINWLINQDLEGANANAVDGAFSGWEVQRAIWELTDELDTDYQSDIDPGFGNDLDVDYLVDLALNNGEGFVAGTGDLVSFIVDPNPTTVENSQPFIAAVPFEDYDCIC</sequence>
<comment type="caution">
    <text evidence="7">The sequence shown here is derived from an EMBL/GenBank/DDBJ whole genome shotgun (WGS) entry which is preliminary data.</text>
</comment>
<dbReference type="InterPro" id="IPR013783">
    <property type="entry name" value="Ig-like_fold"/>
</dbReference>
<dbReference type="SUPFAM" id="SSF117074">
    <property type="entry name" value="Hypothetical protein PA1324"/>
    <property type="match status" value="2"/>
</dbReference>
<evidence type="ECO:0000256" key="2">
    <source>
        <dbReference type="ARBA" id="ARBA00007257"/>
    </source>
</evidence>
<feature type="domain" description="SD-repeat containing protein B" evidence="6">
    <location>
        <begin position="430"/>
        <end position="537"/>
    </location>
</feature>
<evidence type="ECO:0000256" key="4">
    <source>
        <dbReference type="ARBA" id="ARBA00022729"/>
    </source>
</evidence>
<gene>
    <name evidence="7" type="ORF">M3P21_17045</name>
</gene>
<evidence type="ECO:0000256" key="5">
    <source>
        <dbReference type="SAM" id="MobiDB-lite"/>
    </source>
</evidence>
<feature type="region of interest" description="Disordered" evidence="5">
    <location>
        <begin position="526"/>
        <end position="551"/>
    </location>
</feature>
<dbReference type="InterPro" id="IPR033764">
    <property type="entry name" value="Sdr_B"/>
</dbReference>
<reference evidence="7" key="1">
    <citation type="submission" date="2022-05" db="EMBL/GenBank/DDBJ databases">
        <authorList>
            <person name="Park J.-S."/>
        </authorList>
    </citation>
    <scope>NUCLEOTIDE SEQUENCE</scope>
    <source>
        <strain evidence="7">2012CJ41-6</strain>
    </source>
</reference>
<evidence type="ECO:0000313" key="8">
    <source>
        <dbReference type="Proteomes" id="UP001203880"/>
    </source>
</evidence>
<comment type="subcellular location">
    <subcellularLocation>
        <location evidence="1">Secreted</location>
    </subcellularLocation>
</comment>
<name>A0ABT0Q7U8_9RHOB</name>
<feature type="domain" description="SD-repeat containing protein B" evidence="6">
    <location>
        <begin position="323"/>
        <end position="411"/>
    </location>
</feature>
<evidence type="ECO:0000256" key="3">
    <source>
        <dbReference type="ARBA" id="ARBA00022525"/>
    </source>
</evidence>
<dbReference type="PANTHER" id="PTHR36108">
    <property type="entry name" value="COLOSSIN-B-RELATED"/>
    <property type="match status" value="1"/>
</dbReference>
<dbReference type="Proteomes" id="UP001203880">
    <property type="component" value="Unassembled WGS sequence"/>
</dbReference>
<dbReference type="CDD" id="cd02795">
    <property type="entry name" value="CBM6-CBM35-CBM36_like"/>
    <property type="match status" value="1"/>
</dbReference>
<keyword evidence="4" id="KW-0732">Signal</keyword>
<proteinExistence type="inferred from homology"/>
<dbReference type="Gene3D" id="2.60.40.10">
    <property type="entry name" value="Immunoglobulins"/>
    <property type="match status" value="2"/>
</dbReference>
<dbReference type="Gene3D" id="2.60.120.260">
    <property type="entry name" value="Galactose-binding domain-like"/>
    <property type="match status" value="1"/>
</dbReference>
<dbReference type="EMBL" id="JAMFMB010000025">
    <property type="protein sequence ID" value="MCL6285238.1"/>
    <property type="molecule type" value="Genomic_DNA"/>
</dbReference>
<dbReference type="Pfam" id="PF17210">
    <property type="entry name" value="SdrD_B"/>
    <property type="match status" value="2"/>
</dbReference>